<accession>A0A6P0UIC2</accession>
<reference evidence="1 2" key="1">
    <citation type="submission" date="2020-01" db="EMBL/GenBank/DDBJ databases">
        <title>Leptobacterium flavescens.</title>
        <authorList>
            <person name="Wang G."/>
        </authorList>
    </citation>
    <scope>NUCLEOTIDE SEQUENCE [LARGE SCALE GENOMIC DNA]</scope>
    <source>
        <strain evidence="1 2">KCTC 22160</strain>
    </source>
</reference>
<dbReference type="RefSeq" id="WP_163605757.1">
    <property type="nucleotide sequence ID" value="NZ_JAABOO010000001.1"/>
</dbReference>
<dbReference type="EMBL" id="JAABOO010000001">
    <property type="protein sequence ID" value="NER12747.1"/>
    <property type="molecule type" value="Genomic_DNA"/>
</dbReference>
<protein>
    <submittedName>
        <fullName evidence="1">Uncharacterized protein</fullName>
    </submittedName>
</protein>
<proteinExistence type="predicted"/>
<dbReference type="Proteomes" id="UP000468581">
    <property type="component" value="Unassembled WGS sequence"/>
</dbReference>
<comment type="caution">
    <text evidence="1">The sequence shown here is derived from an EMBL/GenBank/DDBJ whole genome shotgun (WGS) entry which is preliminary data.</text>
</comment>
<gene>
    <name evidence="1" type="ORF">GWK08_04795</name>
</gene>
<dbReference type="AlphaFoldDB" id="A0A6P0UIC2"/>
<evidence type="ECO:0000313" key="2">
    <source>
        <dbReference type="Proteomes" id="UP000468581"/>
    </source>
</evidence>
<name>A0A6P0UIC2_9FLAO</name>
<keyword evidence="2" id="KW-1185">Reference proteome</keyword>
<organism evidence="1 2">
    <name type="scientific">Leptobacterium flavescens</name>
    <dbReference type="NCBI Taxonomy" id="472055"/>
    <lineage>
        <taxon>Bacteria</taxon>
        <taxon>Pseudomonadati</taxon>
        <taxon>Bacteroidota</taxon>
        <taxon>Flavobacteriia</taxon>
        <taxon>Flavobacteriales</taxon>
        <taxon>Flavobacteriaceae</taxon>
        <taxon>Leptobacterium</taxon>
    </lineage>
</organism>
<evidence type="ECO:0000313" key="1">
    <source>
        <dbReference type="EMBL" id="NER12747.1"/>
    </source>
</evidence>
<sequence>MNSQFPDIPSLLQTALKEELYEKLILQLNKDFNYANIPVDFKEDLKPEQLKRELHEVLCRLILEKFADYLNLLYIIDVSEEQVKKLDGEDAVVISEQVAFLVLKREWLKVWFKNRYK</sequence>